<dbReference type="GO" id="GO:0003677">
    <property type="term" value="F:DNA binding"/>
    <property type="evidence" value="ECO:0007669"/>
    <property type="project" value="InterPro"/>
</dbReference>
<dbReference type="EMBL" id="LR797494">
    <property type="protein sequence ID" value="CAB4220301.1"/>
    <property type="molecule type" value="Genomic_DNA"/>
</dbReference>
<dbReference type="EMBL" id="LR796975">
    <property type="protein sequence ID" value="CAB4178850.1"/>
    <property type="molecule type" value="Genomic_DNA"/>
</dbReference>
<evidence type="ECO:0000313" key="1">
    <source>
        <dbReference type="EMBL" id="CAB4149105.1"/>
    </source>
</evidence>
<organism evidence="6">
    <name type="scientific">uncultured Caudovirales phage</name>
    <dbReference type="NCBI Taxonomy" id="2100421"/>
    <lineage>
        <taxon>Viruses</taxon>
        <taxon>Duplodnaviria</taxon>
        <taxon>Heunggongvirae</taxon>
        <taxon>Uroviricota</taxon>
        <taxon>Caudoviricetes</taxon>
        <taxon>Peduoviridae</taxon>
        <taxon>Maltschvirus</taxon>
        <taxon>Maltschvirus maltsch</taxon>
    </lineage>
</organism>
<name>A0A6J5T052_9CAUD</name>
<dbReference type="EMBL" id="LR796903">
    <property type="protein sequence ID" value="CAB4173532.1"/>
    <property type="molecule type" value="Genomic_DNA"/>
</dbReference>
<gene>
    <name evidence="4" type="ORF">UFOVP1026_6</name>
    <name evidence="5" type="ORF">UFOVP1180_43</name>
    <name evidence="6" type="ORF">UFOVP1629_13</name>
    <name evidence="1" type="ORF">UFOVP527_49</name>
    <name evidence="2" type="ORF">UFOVP855_19</name>
    <name evidence="3" type="ORF">UFOVP954_1</name>
</gene>
<evidence type="ECO:0000313" key="4">
    <source>
        <dbReference type="EMBL" id="CAB4178850.1"/>
    </source>
</evidence>
<dbReference type="EMBL" id="LR796809">
    <property type="protein sequence ID" value="CAB4167430.1"/>
    <property type="molecule type" value="Genomic_DNA"/>
</dbReference>
<proteinExistence type="predicted"/>
<evidence type="ECO:0000313" key="6">
    <source>
        <dbReference type="EMBL" id="CAB4220301.1"/>
    </source>
</evidence>
<accession>A0A6J5T052</accession>
<evidence type="ECO:0000313" key="3">
    <source>
        <dbReference type="EMBL" id="CAB4173532.1"/>
    </source>
</evidence>
<evidence type="ECO:0000313" key="2">
    <source>
        <dbReference type="EMBL" id="CAB4167430.1"/>
    </source>
</evidence>
<reference evidence="6" key="1">
    <citation type="submission" date="2020-05" db="EMBL/GenBank/DDBJ databases">
        <authorList>
            <person name="Chiriac C."/>
            <person name="Salcher M."/>
            <person name="Ghai R."/>
            <person name="Kavagutti S V."/>
        </authorList>
    </citation>
    <scope>NUCLEOTIDE SEQUENCE</scope>
</reference>
<dbReference type="EMBL" id="LR797123">
    <property type="protein sequence ID" value="CAB4188641.1"/>
    <property type="molecule type" value="Genomic_DNA"/>
</dbReference>
<sequence length="279" mass="31870">MTNELAIKNDTQLCSSLLSPKHYDHYWNLAVQLSKSEIVPAKMRNKPADMIICMELGFQVGLSPLQSIQSIAVINGMPSMFGDSLLAVVQAHRDYEWIKESIVGEGDNRKAVCIVKRKNHDEHTSEFSIDDAKKAKLWGKTGPWSEYPMRMLTWRARSFALRNTFADALKGIKSREEVEDHQEFIPKKKMVEAEIMDMINSKPEYVIEDAVIVDQEYGEITQKLDESRHEEIINLFDVKGVDVERRVTALGNFNCEFVSELTTEQADKLIAKLNTMDDI</sequence>
<evidence type="ECO:0000313" key="5">
    <source>
        <dbReference type="EMBL" id="CAB4188641.1"/>
    </source>
</evidence>
<protein>
    <submittedName>
        <fullName evidence="6">RecT family</fullName>
    </submittedName>
</protein>
<dbReference type="EMBL" id="LR796511">
    <property type="protein sequence ID" value="CAB4149105.1"/>
    <property type="molecule type" value="Genomic_DNA"/>
</dbReference>
<dbReference type="GO" id="GO:0006259">
    <property type="term" value="P:DNA metabolic process"/>
    <property type="evidence" value="ECO:0007669"/>
    <property type="project" value="InterPro"/>
</dbReference>